<sequence>QDRDQLIRQKEKTKEQHDRVSRERPPYKDGQPVWFKKTPNSTWSPAVITGQAGFNSYKVEGEEGEYRRNESHLRPRFVRTPEGTAFNTTLMVQKDFSEPDCLQPSLACASPAISPIVQEEATTKQTTPPDTTELKTKSGRIIKLPKRFHDYHLSSGSR</sequence>
<feature type="region of interest" description="Disordered" evidence="1">
    <location>
        <begin position="118"/>
        <end position="138"/>
    </location>
</feature>
<feature type="region of interest" description="Disordered" evidence="1">
    <location>
        <begin position="1"/>
        <end position="42"/>
    </location>
</feature>
<reference evidence="2" key="1">
    <citation type="journal article" date="2021" name="Mol. Ecol. Resour.">
        <title>Apolygus lucorum genome provides insights into omnivorousness and mesophyll feeding.</title>
        <authorList>
            <person name="Liu Y."/>
            <person name="Liu H."/>
            <person name="Wang H."/>
            <person name="Huang T."/>
            <person name="Liu B."/>
            <person name="Yang B."/>
            <person name="Yin L."/>
            <person name="Li B."/>
            <person name="Zhang Y."/>
            <person name="Zhang S."/>
            <person name="Jiang F."/>
            <person name="Zhang X."/>
            <person name="Ren Y."/>
            <person name="Wang B."/>
            <person name="Wang S."/>
            <person name="Lu Y."/>
            <person name="Wu K."/>
            <person name="Fan W."/>
            <person name="Wang G."/>
        </authorList>
    </citation>
    <scope>NUCLEOTIDE SEQUENCE</scope>
    <source>
        <strain evidence="2">12Hb</strain>
    </source>
</reference>
<feature type="non-terminal residue" evidence="2">
    <location>
        <position position="1"/>
    </location>
</feature>
<evidence type="ECO:0000313" key="2">
    <source>
        <dbReference type="EMBL" id="KAF6208959.1"/>
    </source>
</evidence>
<name>A0A8S9XK38_APOLU</name>
<evidence type="ECO:0000313" key="3">
    <source>
        <dbReference type="Proteomes" id="UP000466442"/>
    </source>
</evidence>
<evidence type="ECO:0000256" key="1">
    <source>
        <dbReference type="SAM" id="MobiDB-lite"/>
    </source>
</evidence>
<proteinExistence type="predicted"/>
<dbReference type="OrthoDB" id="2286242at2759"/>
<feature type="compositionally biased region" description="Basic and acidic residues" evidence="1">
    <location>
        <begin position="1"/>
        <end position="27"/>
    </location>
</feature>
<accession>A0A8S9XK38</accession>
<dbReference type="AlphaFoldDB" id="A0A8S9XK38"/>
<dbReference type="EMBL" id="WIXP02000006">
    <property type="protein sequence ID" value="KAF6208959.1"/>
    <property type="molecule type" value="Genomic_DNA"/>
</dbReference>
<protein>
    <submittedName>
        <fullName evidence="2">Uncharacterized protein</fullName>
    </submittedName>
</protein>
<comment type="caution">
    <text evidence="2">The sequence shown here is derived from an EMBL/GenBank/DDBJ whole genome shotgun (WGS) entry which is preliminary data.</text>
</comment>
<dbReference type="Proteomes" id="UP000466442">
    <property type="component" value="Unassembled WGS sequence"/>
</dbReference>
<organism evidence="2 3">
    <name type="scientific">Apolygus lucorum</name>
    <name type="common">Small green plant bug</name>
    <name type="synonym">Lygocoris lucorum</name>
    <dbReference type="NCBI Taxonomy" id="248454"/>
    <lineage>
        <taxon>Eukaryota</taxon>
        <taxon>Metazoa</taxon>
        <taxon>Ecdysozoa</taxon>
        <taxon>Arthropoda</taxon>
        <taxon>Hexapoda</taxon>
        <taxon>Insecta</taxon>
        <taxon>Pterygota</taxon>
        <taxon>Neoptera</taxon>
        <taxon>Paraneoptera</taxon>
        <taxon>Hemiptera</taxon>
        <taxon>Heteroptera</taxon>
        <taxon>Panheteroptera</taxon>
        <taxon>Cimicomorpha</taxon>
        <taxon>Miridae</taxon>
        <taxon>Mirini</taxon>
        <taxon>Apolygus</taxon>
    </lineage>
</organism>
<gene>
    <name evidence="2" type="ORF">GE061_014702</name>
</gene>
<keyword evidence="3" id="KW-1185">Reference proteome</keyword>